<dbReference type="SUPFAM" id="SSF50978">
    <property type="entry name" value="WD40 repeat-like"/>
    <property type="match status" value="1"/>
</dbReference>
<dbReference type="PANTHER" id="PTHR24098:SF0">
    <property type="entry name" value="OUTER SEGMENT 5"/>
    <property type="match status" value="1"/>
</dbReference>
<evidence type="ECO:0000256" key="2">
    <source>
        <dbReference type="ARBA" id="ARBA00023069"/>
    </source>
</evidence>
<feature type="domain" description="IFT80 second beta-propeller" evidence="4">
    <location>
        <begin position="34"/>
        <end position="254"/>
    </location>
</feature>
<keyword evidence="2" id="KW-0969">Cilium</keyword>
<sequence length="442" mass="48602">MSIRPCTAKSVIAWNWGLKTEAGLVTLRSEECQPAYIDDLQQPCCFAKQGFRHACLVQPSQIQVVNYDTKCTVCALKPHDGSWTPSTLNSTLVAVSPDVLCLVDAQDPYLVRVFDILTGSAIASPPAHSIGIKEISLSQQENTLSRKLAILDDAGDLLLSPLHSPCWTKLNKFPVQSFAWDEITDTLASISNSTVVCWLVPAAAFLSGDLLEESQITKETGDQNLGSQIVAFQNGYLTMQRPDGAMLQVAVAPFANAVFEQVAKLRWDRAIRLCRLLKVNSFWGYLAAMALSHRELGTAEVAFAALGSMATVHQLQRIQSLNHPIRRAAEIALLCHQTDEAVHILVKHGLVYRALEILMEVHRWQEALHLAVASKLHVDTVVAHRKKFLDGFGLSETDSKFKAALQAIEIDWPAIHAKIQRETEEEEKAATVAALPAQSKGD</sequence>
<dbReference type="Pfam" id="PF23335">
    <property type="entry name" value="Beta-prop_IFT80_2nd"/>
    <property type="match status" value="1"/>
</dbReference>
<organism evidence="6 7">
    <name type="scientific">Toxoplasma gondii GAB2-2007-GAL-DOM2</name>
    <dbReference type="NCBI Taxonomy" id="1130820"/>
    <lineage>
        <taxon>Eukaryota</taxon>
        <taxon>Sar</taxon>
        <taxon>Alveolata</taxon>
        <taxon>Apicomplexa</taxon>
        <taxon>Conoidasida</taxon>
        <taxon>Coccidia</taxon>
        <taxon>Eucoccidiorida</taxon>
        <taxon>Eimeriorina</taxon>
        <taxon>Sarcocystidae</taxon>
        <taxon>Toxoplasma</taxon>
    </lineage>
</organism>
<feature type="domain" description="IFT80/172/WDR35 TPR" evidence="5">
    <location>
        <begin position="283"/>
        <end position="427"/>
    </location>
</feature>
<dbReference type="Pfam" id="PF23387">
    <property type="entry name" value="TPR_IFT80_172"/>
    <property type="match status" value="1"/>
</dbReference>
<dbReference type="AlphaFoldDB" id="A0A086JIF1"/>
<evidence type="ECO:0000256" key="3">
    <source>
        <dbReference type="ARBA" id="ARBA00023273"/>
    </source>
</evidence>
<dbReference type="VEuPathDB" id="ToxoDB:TGDOM2_293890"/>
<accession>A0A086JIF1</accession>
<dbReference type="GO" id="GO:0005929">
    <property type="term" value="C:cilium"/>
    <property type="evidence" value="ECO:0007669"/>
    <property type="project" value="UniProtKB-SubCell"/>
</dbReference>
<comment type="caution">
    <text evidence="6">The sequence shown here is derived from an EMBL/GenBank/DDBJ whole genome shotgun (WGS) entry which is preliminary data.</text>
</comment>
<dbReference type="InterPro" id="IPR056456">
    <property type="entry name" value="Beta-prop_IFT80_2nd"/>
</dbReference>
<dbReference type="PANTHER" id="PTHR24098">
    <property type="entry name" value="OUTER SEGMENT 5"/>
    <property type="match status" value="1"/>
</dbReference>
<evidence type="ECO:0000259" key="5">
    <source>
        <dbReference type="Pfam" id="PF23387"/>
    </source>
</evidence>
<evidence type="ECO:0000256" key="1">
    <source>
        <dbReference type="ARBA" id="ARBA00004138"/>
    </source>
</evidence>
<dbReference type="EMBL" id="AHZU02001481">
    <property type="protein sequence ID" value="KFG31919.1"/>
    <property type="molecule type" value="Genomic_DNA"/>
</dbReference>
<dbReference type="InterPro" id="IPR036322">
    <property type="entry name" value="WD40_repeat_dom_sf"/>
</dbReference>
<evidence type="ECO:0000313" key="7">
    <source>
        <dbReference type="Proteomes" id="UP000028837"/>
    </source>
</evidence>
<dbReference type="Gene3D" id="1.25.40.470">
    <property type="match status" value="1"/>
</dbReference>
<reference evidence="6 7" key="1">
    <citation type="submission" date="2014-02" db="EMBL/GenBank/DDBJ databases">
        <authorList>
            <person name="Sibley D."/>
            <person name="Venepally P."/>
            <person name="Karamycheva S."/>
            <person name="Hadjithomas M."/>
            <person name="Khan A."/>
            <person name="Brunk B."/>
            <person name="Roos D."/>
            <person name="Caler E."/>
            <person name="Lorenzi H."/>
        </authorList>
    </citation>
    <scope>NUCLEOTIDE SEQUENCE [LARGE SCALE GENOMIC DNA]</scope>
    <source>
        <strain evidence="6 7">GAB2-2007-GAL-DOM2</strain>
    </source>
</reference>
<keyword evidence="3" id="KW-0966">Cell projection</keyword>
<protein>
    <submittedName>
        <fullName evidence="6">Intraflagellar transport 80 family protein</fullName>
    </submittedName>
</protein>
<dbReference type="Gene3D" id="2.130.10.10">
    <property type="entry name" value="YVTN repeat-like/Quinoprotein amine dehydrogenase"/>
    <property type="match status" value="1"/>
</dbReference>
<dbReference type="InterPro" id="IPR056157">
    <property type="entry name" value="TPR_IFT80_172_dom"/>
</dbReference>
<dbReference type="GO" id="GO:0060271">
    <property type="term" value="P:cilium assembly"/>
    <property type="evidence" value="ECO:0007669"/>
    <property type="project" value="TreeGrafter"/>
</dbReference>
<dbReference type="GO" id="GO:0030992">
    <property type="term" value="C:intraciliary transport particle B"/>
    <property type="evidence" value="ECO:0007669"/>
    <property type="project" value="TreeGrafter"/>
</dbReference>
<dbReference type="Proteomes" id="UP000028837">
    <property type="component" value="Unassembled WGS sequence"/>
</dbReference>
<evidence type="ECO:0000259" key="4">
    <source>
        <dbReference type="Pfam" id="PF23335"/>
    </source>
</evidence>
<evidence type="ECO:0000313" key="6">
    <source>
        <dbReference type="EMBL" id="KFG31919.1"/>
    </source>
</evidence>
<keyword evidence="6" id="KW-0282">Flagellum</keyword>
<comment type="subcellular location">
    <subcellularLocation>
        <location evidence="1">Cell projection</location>
        <location evidence="1">Cilium</location>
    </subcellularLocation>
</comment>
<dbReference type="OrthoDB" id="332518at2759"/>
<name>A0A086JIF1_TOXGO</name>
<proteinExistence type="predicted"/>
<gene>
    <name evidence="6" type="ORF">TGDOM2_293890</name>
</gene>
<dbReference type="InterPro" id="IPR015943">
    <property type="entry name" value="WD40/YVTN_repeat-like_dom_sf"/>
</dbReference>